<dbReference type="OrthoDB" id="6513042at2759"/>
<proteinExistence type="inferred from homology"/>
<dbReference type="GO" id="GO:0005524">
    <property type="term" value="F:ATP binding"/>
    <property type="evidence" value="ECO:0007669"/>
    <property type="project" value="UniProtKB-UniRule"/>
</dbReference>
<dbReference type="InterPro" id="IPR011604">
    <property type="entry name" value="PDDEXK-like_dom_sf"/>
</dbReference>
<evidence type="ECO:0000256" key="10">
    <source>
        <dbReference type="ARBA" id="ARBA00022801"/>
    </source>
</evidence>
<keyword evidence="27" id="KW-1185">Reference proteome</keyword>
<dbReference type="EMBL" id="JAEPRB010000026">
    <property type="protein sequence ID" value="KAG2225610.1"/>
    <property type="molecule type" value="Genomic_DNA"/>
</dbReference>
<keyword evidence="11 20" id="KW-0347">Helicase</keyword>
<dbReference type="Pfam" id="PF01930">
    <property type="entry name" value="Cas_Cas4"/>
    <property type="match status" value="1"/>
</dbReference>
<dbReference type="Pfam" id="PF13087">
    <property type="entry name" value="AAA_12"/>
    <property type="match status" value="1"/>
</dbReference>
<keyword evidence="12 20" id="KW-0067">ATP-binding</keyword>
<dbReference type="CDD" id="cd22318">
    <property type="entry name" value="DNA2_N-like"/>
    <property type="match status" value="1"/>
</dbReference>
<dbReference type="GO" id="GO:0051539">
    <property type="term" value="F:4 iron, 4 sulfur cluster binding"/>
    <property type="evidence" value="ECO:0007669"/>
    <property type="project" value="UniProtKB-UniRule"/>
</dbReference>
<evidence type="ECO:0000256" key="2">
    <source>
        <dbReference type="ARBA" id="ARBA00007913"/>
    </source>
</evidence>
<dbReference type="PANTHER" id="PTHR10887:SF433">
    <property type="entry name" value="DNA REPLICATION ATP-DEPENDENT HELICASE_NUCLEASE DNA2"/>
    <property type="match status" value="1"/>
</dbReference>
<dbReference type="Pfam" id="PF08696">
    <property type="entry name" value="Dna2"/>
    <property type="match status" value="1"/>
</dbReference>
<dbReference type="InterPro" id="IPR014808">
    <property type="entry name" value="DNA_replication_fac_Dna2_N"/>
</dbReference>
<dbReference type="EC" id="3.1.-.-" evidence="20"/>
<keyword evidence="18 20" id="KW-0511">Multifunctional enzyme</keyword>
<evidence type="ECO:0000256" key="1">
    <source>
        <dbReference type="ARBA" id="ARBA00001966"/>
    </source>
</evidence>
<keyword evidence="20" id="KW-0158">Chromosome</keyword>
<dbReference type="GO" id="GO:0017116">
    <property type="term" value="F:single-stranded DNA helicase activity"/>
    <property type="evidence" value="ECO:0007669"/>
    <property type="project" value="UniProtKB-UniRule"/>
</dbReference>
<keyword evidence="7 20" id="KW-0547">Nucleotide-binding</keyword>
<feature type="compositionally biased region" description="Basic and acidic residues" evidence="21">
    <location>
        <begin position="106"/>
        <end position="116"/>
    </location>
</feature>
<protein>
    <recommendedName>
        <fullName evidence="20">DNA replication ATP-dependent helicase/nuclease</fullName>
        <ecNumber evidence="20">3.1.-.-</ecNumber>
        <ecNumber evidence="20">3.6.4.12</ecNumber>
    </recommendedName>
</protein>
<evidence type="ECO:0000256" key="7">
    <source>
        <dbReference type="ARBA" id="ARBA00022741"/>
    </source>
</evidence>
<evidence type="ECO:0000256" key="8">
    <source>
        <dbReference type="ARBA" id="ARBA00022759"/>
    </source>
</evidence>
<feature type="domain" description="DNA replication factor Dna2 N-terminal" evidence="23">
    <location>
        <begin position="292"/>
        <end position="495"/>
    </location>
</feature>
<keyword evidence="10 20" id="KW-0378">Hydrolase</keyword>
<dbReference type="GO" id="GO:0071932">
    <property type="term" value="P:replication fork reversal"/>
    <property type="evidence" value="ECO:0007669"/>
    <property type="project" value="TreeGrafter"/>
</dbReference>
<reference evidence="26 27" key="1">
    <citation type="submission" date="2020-12" db="EMBL/GenBank/DDBJ databases">
        <title>Metabolic potential, ecology and presence of endohyphal bacteria is reflected in genomic diversity of Mucoromycotina.</title>
        <authorList>
            <person name="Muszewska A."/>
            <person name="Okrasinska A."/>
            <person name="Steczkiewicz K."/>
            <person name="Drgas O."/>
            <person name="Orlowska M."/>
            <person name="Perlinska-Lenart U."/>
            <person name="Aleksandrzak-Piekarczyk T."/>
            <person name="Szatraj K."/>
            <person name="Zielenkiewicz U."/>
            <person name="Pilsyk S."/>
            <person name="Malc E."/>
            <person name="Mieczkowski P."/>
            <person name="Kruszewska J.S."/>
            <person name="Biernat P."/>
            <person name="Pawlowska J."/>
        </authorList>
    </citation>
    <scope>NUCLEOTIDE SEQUENCE [LARGE SCALE GENOMIC DNA]</scope>
    <source>
        <strain evidence="26 27">CBS 142.35</strain>
    </source>
</reference>
<dbReference type="GO" id="GO:0005694">
    <property type="term" value="C:chromosome"/>
    <property type="evidence" value="ECO:0007669"/>
    <property type="project" value="UniProtKB-SubCell"/>
</dbReference>
<dbReference type="GO" id="GO:0005634">
    <property type="term" value="C:nucleus"/>
    <property type="evidence" value="ECO:0007669"/>
    <property type="project" value="UniProtKB-SubCell"/>
</dbReference>
<evidence type="ECO:0000256" key="9">
    <source>
        <dbReference type="ARBA" id="ARBA00022763"/>
    </source>
</evidence>
<keyword evidence="14 20" id="KW-0411">Iron-sulfur</keyword>
<dbReference type="InterPro" id="IPR041677">
    <property type="entry name" value="DNA2/NAM7_AAA_11"/>
</dbReference>
<dbReference type="EC" id="3.6.4.12" evidence="20"/>
<evidence type="ECO:0000256" key="5">
    <source>
        <dbReference type="ARBA" id="ARBA00022722"/>
    </source>
</evidence>
<name>A0A8H7SA00_9FUNG</name>
<feature type="domain" description="DNA2/NAM7 helicase helicase" evidence="24">
    <location>
        <begin position="934"/>
        <end position="999"/>
    </location>
</feature>
<dbReference type="GO" id="GO:0046872">
    <property type="term" value="F:metal ion binding"/>
    <property type="evidence" value="ECO:0007669"/>
    <property type="project" value="UniProtKB-UniRule"/>
</dbReference>
<dbReference type="GO" id="GO:0006281">
    <property type="term" value="P:DNA repair"/>
    <property type="evidence" value="ECO:0007669"/>
    <property type="project" value="UniProtKB-KW"/>
</dbReference>
<feature type="domain" description="DUF83" evidence="22">
    <location>
        <begin position="508"/>
        <end position="604"/>
    </location>
</feature>
<dbReference type="PANTHER" id="PTHR10887">
    <property type="entry name" value="DNA2/NAM7 HELICASE FAMILY"/>
    <property type="match status" value="1"/>
</dbReference>
<keyword evidence="17 20" id="KW-0539">Nucleus</keyword>
<dbReference type="Gene3D" id="3.40.50.300">
    <property type="entry name" value="P-loop containing nucleotide triphosphate hydrolases"/>
    <property type="match status" value="3"/>
</dbReference>
<feature type="domain" description="DNA2/NAM7 helicase-like C-terminal" evidence="25">
    <location>
        <begin position="1009"/>
        <end position="1222"/>
    </location>
</feature>
<keyword evidence="8" id="KW-0255">Endonuclease</keyword>
<dbReference type="InterPro" id="IPR027417">
    <property type="entry name" value="P-loop_NTPase"/>
</dbReference>
<dbReference type="InterPro" id="IPR041679">
    <property type="entry name" value="DNA2/NAM7-like_C"/>
</dbReference>
<feature type="region of interest" description="Disordered" evidence="21">
    <location>
        <begin position="82"/>
        <end position="118"/>
    </location>
</feature>
<evidence type="ECO:0000256" key="20">
    <source>
        <dbReference type="RuleBase" id="RU367041"/>
    </source>
</evidence>
<dbReference type="InterPro" id="IPR045055">
    <property type="entry name" value="DNA2/NAM7-like"/>
</dbReference>
<gene>
    <name evidence="26" type="ORF">INT45_013721</name>
</gene>
<feature type="compositionally biased region" description="Polar residues" evidence="21">
    <location>
        <begin position="31"/>
        <end position="49"/>
    </location>
</feature>
<dbReference type="Proteomes" id="UP000646827">
    <property type="component" value="Unassembled WGS sequence"/>
</dbReference>
<feature type="compositionally biased region" description="Polar residues" evidence="21">
    <location>
        <begin position="1"/>
        <end position="16"/>
    </location>
</feature>
<dbReference type="Gene3D" id="3.90.320.10">
    <property type="match status" value="1"/>
</dbReference>
<dbReference type="FunFam" id="3.40.50.300:FF:001170">
    <property type="entry name" value="DNA replication helicase Dna2"/>
    <property type="match status" value="1"/>
</dbReference>
<feature type="compositionally biased region" description="Polar residues" evidence="21">
    <location>
        <begin position="168"/>
        <end position="204"/>
    </location>
</feature>
<feature type="domain" description="DNA2/NAM7 helicase helicase" evidence="24">
    <location>
        <begin position="833"/>
        <end position="917"/>
    </location>
</feature>
<dbReference type="GO" id="GO:0005737">
    <property type="term" value="C:cytoplasm"/>
    <property type="evidence" value="ECO:0007669"/>
    <property type="project" value="TreeGrafter"/>
</dbReference>
<feature type="region of interest" description="Disordered" evidence="21">
    <location>
        <begin position="1"/>
        <end position="50"/>
    </location>
</feature>
<dbReference type="CDD" id="cd18808">
    <property type="entry name" value="SF1_C_Upf1"/>
    <property type="match status" value="1"/>
</dbReference>
<keyword evidence="5 20" id="KW-0540">Nuclease</keyword>
<keyword evidence="15 20" id="KW-0238">DNA-binding</keyword>
<feature type="compositionally biased region" description="Polar residues" evidence="21">
    <location>
        <begin position="232"/>
        <end position="247"/>
    </location>
</feature>
<accession>A0A8H7SA00</accession>
<evidence type="ECO:0000256" key="12">
    <source>
        <dbReference type="ARBA" id="ARBA00022840"/>
    </source>
</evidence>
<feature type="compositionally biased region" description="Polar residues" evidence="21">
    <location>
        <begin position="83"/>
        <end position="105"/>
    </location>
</feature>
<evidence type="ECO:0000259" key="25">
    <source>
        <dbReference type="Pfam" id="PF13087"/>
    </source>
</evidence>
<evidence type="ECO:0000256" key="13">
    <source>
        <dbReference type="ARBA" id="ARBA00023004"/>
    </source>
</evidence>
<feature type="region of interest" description="Disordered" evidence="21">
    <location>
        <begin position="167"/>
        <end position="247"/>
    </location>
</feature>
<keyword evidence="4 20" id="KW-0235">DNA replication</keyword>
<evidence type="ECO:0000256" key="14">
    <source>
        <dbReference type="ARBA" id="ARBA00023014"/>
    </source>
</evidence>
<comment type="similarity">
    <text evidence="2 20">Belongs to the DNA2/NAM7 helicase family.</text>
</comment>
<evidence type="ECO:0000259" key="23">
    <source>
        <dbReference type="Pfam" id="PF08696"/>
    </source>
</evidence>
<dbReference type="GO" id="GO:0017108">
    <property type="term" value="F:5'-flap endonuclease activity"/>
    <property type="evidence" value="ECO:0007669"/>
    <property type="project" value="UniProtKB-UniRule"/>
</dbReference>
<evidence type="ECO:0000256" key="15">
    <source>
        <dbReference type="ARBA" id="ARBA00023125"/>
    </source>
</evidence>
<comment type="subcellular location">
    <subcellularLocation>
        <location evidence="20">Nucleus</location>
    </subcellularLocation>
    <subcellularLocation>
        <location evidence="20">Chromosome</location>
    </subcellularLocation>
</comment>
<comment type="cofactor">
    <cofactor evidence="1">
        <name>[4Fe-4S] cluster</name>
        <dbReference type="ChEBI" id="CHEBI:49883"/>
    </cofactor>
</comment>
<keyword evidence="16 20" id="KW-0234">DNA repair</keyword>
<evidence type="ECO:0000256" key="4">
    <source>
        <dbReference type="ARBA" id="ARBA00022705"/>
    </source>
</evidence>
<evidence type="ECO:0000256" key="6">
    <source>
        <dbReference type="ARBA" id="ARBA00022723"/>
    </source>
</evidence>
<comment type="catalytic activity">
    <reaction evidence="19 20">
        <text>ATP + H2O = ADP + phosphate + H(+)</text>
        <dbReference type="Rhea" id="RHEA:13065"/>
        <dbReference type="ChEBI" id="CHEBI:15377"/>
        <dbReference type="ChEBI" id="CHEBI:15378"/>
        <dbReference type="ChEBI" id="CHEBI:30616"/>
        <dbReference type="ChEBI" id="CHEBI:43474"/>
        <dbReference type="ChEBI" id="CHEBI:456216"/>
        <dbReference type="EC" id="3.6.4.12"/>
    </reaction>
</comment>
<keyword evidence="6 20" id="KW-0479">Metal-binding</keyword>
<comment type="caution">
    <text evidence="26">The sequence shown here is derived from an EMBL/GenBank/DDBJ whole genome shotgun (WGS) entry which is preliminary data.</text>
</comment>
<dbReference type="FunFam" id="3.40.50.300:FF:000789">
    <property type="entry name" value="DNA replication ATP-dependent helicase/nuclease DNA2"/>
    <property type="match status" value="1"/>
</dbReference>
<organism evidence="26 27">
    <name type="scientific">Circinella minor</name>
    <dbReference type="NCBI Taxonomy" id="1195481"/>
    <lineage>
        <taxon>Eukaryota</taxon>
        <taxon>Fungi</taxon>
        <taxon>Fungi incertae sedis</taxon>
        <taxon>Mucoromycota</taxon>
        <taxon>Mucoromycotina</taxon>
        <taxon>Mucoromycetes</taxon>
        <taxon>Mucorales</taxon>
        <taxon>Lichtheimiaceae</taxon>
        <taxon>Circinella</taxon>
    </lineage>
</organism>
<evidence type="ECO:0000256" key="16">
    <source>
        <dbReference type="ARBA" id="ARBA00023204"/>
    </source>
</evidence>
<dbReference type="InterPro" id="IPR047187">
    <property type="entry name" value="SF1_C_Upf1"/>
</dbReference>
<dbReference type="Pfam" id="PF13086">
    <property type="entry name" value="AAA_11"/>
    <property type="match status" value="2"/>
</dbReference>
<feature type="compositionally biased region" description="Acidic residues" evidence="21">
    <location>
        <begin position="207"/>
        <end position="227"/>
    </location>
</feature>
<evidence type="ECO:0000256" key="19">
    <source>
        <dbReference type="ARBA" id="ARBA00047995"/>
    </source>
</evidence>
<evidence type="ECO:0000259" key="24">
    <source>
        <dbReference type="Pfam" id="PF13086"/>
    </source>
</evidence>
<sequence>MYRQSSKNNAYTSPTAKLNKRQKTTGDRSEQQLSDSSLPAFSNNEQWISPNRDLFQDGKLQPREIQQRFWQKLDKERQHLVTHGNSNNEIQYSNTPELCTTSNSQKVKEDSMRSMDSDSMFGDEIPMDDIEALLVANQWENKKSPSPSRSRSPLTVVLPSSLPKETVLSPSLPKNSVVSPLQQQQPTIASSSNNPVSQLPTNGSIGFDDDDDDDDMFGDDIPLDLLDEPLPSNAQQTENTSIQQDNINTQPLRYGRYMVANIHIGQYRNGDIGFMSEKVVQLLDDIHTLPALVRLRDDWIQTHVQVGDIVHIPVGTDKKLHNDMIIDNNHGYFIIHPDRLISSTAVASSLICLRKSVLQQKVKTLGDYTEALVHGNLIHLIFQSALKSNNFSMENLREQAQRAVQSSLEELIAIKQDEAMALDILEKTIPFIQSFGDTYVGSKPKKDATISSDLGPNVGQRLGCKNIALTKVLDVEEHLWSPTYGLKGMVDVSVEMAMEPNGKLITAPLELKTGKSSQFIQHRAQTVLYTLLMSDRYDININTGALLYCRTNNIYMVEQARNDVRNLVMARNRLASAMQNRHALPAMLKNPHTCQHCAMDNACLLFHKSIENGDGASSGLSDWFDGKTKHLNETALTMFRHWQQLIDLEEDDIDYIRRDIWRMPAELRELSGRCWNNMVYDASFSGETESIVSFRRDPESKEKLNMLTSMMNVGDPVVISSTQGHINLGMGFVLRLNHDSVQINLTSPLRSTPKRGPHFDEHLRQVFVNNGHSNTYRIDKDEMASGMALMRRNIVSLFTQEEDGGDVKRRRLIVDRVKPSFVSPASIEMPPSLNPGQQEAVEKVLSAQDYAIILGMPGTGKTTTTAHIIKTLVERGKSVLLTAYTHTALDNVLIKVRNSGIDVLRLGNPEKVMPSLRSSMPNNNPTLTTVKDLEDFYSNKQVVGVTCLGIGHNFFLKRRFDYCIVDEASQITLPTCIGPLRYANVFVLVGDQYQLPPLVRNDVARDTGLQKSLFALLAEAHPEAIAYLEYQYRMNKDIMTISNNLIYDNKLKCGNESVAKKELYLPHYQQALDKIHTLSSCEKEKCWIEQVLDPSRKVVFLDTDQMSATEERVLENIVNNVEVSIITQLAEAFLTAGVQENQLAVISVYRSQLRLISQSMRGRPEVEIATIDKYQGRDKECVLVSLVRNNETGKTGELLRDWRRINVAFTRAKSKIIIVGSSSTLSTSALFNYFIELMNSNNWIYKLHKDAEKEHIIQVPPLSPEKRKREHKTYSSTEALLKNRPILRDVYNSSL</sequence>
<evidence type="ECO:0000256" key="17">
    <source>
        <dbReference type="ARBA" id="ARBA00023242"/>
    </source>
</evidence>
<evidence type="ECO:0000256" key="21">
    <source>
        <dbReference type="SAM" id="MobiDB-lite"/>
    </source>
</evidence>
<dbReference type="GO" id="GO:0033567">
    <property type="term" value="P:DNA replication, Okazaki fragment processing"/>
    <property type="evidence" value="ECO:0007669"/>
    <property type="project" value="UniProtKB-UniRule"/>
</dbReference>
<keyword evidence="13 20" id="KW-0408">Iron</keyword>
<evidence type="ECO:0000256" key="3">
    <source>
        <dbReference type="ARBA" id="ARBA00022485"/>
    </source>
</evidence>
<evidence type="ECO:0000313" key="27">
    <source>
        <dbReference type="Proteomes" id="UP000646827"/>
    </source>
</evidence>
<dbReference type="GO" id="GO:0003677">
    <property type="term" value="F:DNA binding"/>
    <property type="evidence" value="ECO:0007669"/>
    <property type="project" value="UniProtKB-UniRule"/>
</dbReference>
<keyword evidence="9 20" id="KW-0227">DNA damage</keyword>
<dbReference type="CDD" id="cd18041">
    <property type="entry name" value="DEXXQc_DNA2"/>
    <property type="match status" value="1"/>
</dbReference>
<evidence type="ECO:0000256" key="18">
    <source>
        <dbReference type="ARBA" id="ARBA00023268"/>
    </source>
</evidence>
<evidence type="ECO:0000259" key="22">
    <source>
        <dbReference type="Pfam" id="PF01930"/>
    </source>
</evidence>
<evidence type="ECO:0000313" key="26">
    <source>
        <dbReference type="EMBL" id="KAG2225610.1"/>
    </source>
</evidence>
<dbReference type="SUPFAM" id="SSF52540">
    <property type="entry name" value="P-loop containing nucleoside triphosphate hydrolases"/>
    <property type="match status" value="1"/>
</dbReference>
<comment type="function">
    <text evidence="20">Key enzyme involved in DNA replication and DNA repair. Involved in Okazaki fragments processing by cleaving long flaps that escape FEN1: flaps that are longer than 27 nucleotides are coated by replication protein A complex (RPA), leading to recruit DNA2 which cleaves the flap until it is too short to bind RPA and becomes a substrate for FEN1. Also involved in 5'-end resection of DNA during double-strand break (DSB) repair by mediating the cleavage of 5'-ssDNA.</text>
</comment>
<dbReference type="InterPro" id="IPR022765">
    <property type="entry name" value="Dna2/Cas4_DUF83"/>
</dbReference>
<evidence type="ECO:0000256" key="11">
    <source>
        <dbReference type="ARBA" id="ARBA00022806"/>
    </source>
</evidence>
<dbReference type="InterPro" id="IPR026851">
    <property type="entry name" value="Dna2/JHS1_DEXXQ-box"/>
</dbReference>
<keyword evidence="3 20" id="KW-0004">4Fe-4S</keyword>